<evidence type="ECO:0000313" key="2">
    <source>
        <dbReference type="EMBL" id="RFS87476.1"/>
    </source>
</evidence>
<keyword evidence="3" id="KW-1185">Reference proteome</keyword>
<name>A0A372GQ22_9ACTN</name>
<dbReference type="AlphaFoldDB" id="A0A372GQ22"/>
<dbReference type="PANTHER" id="PTHR33993:SF14">
    <property type="entry name" value="GB|AAF24581.1"/>
    <property type="match status" value="1"/>
</dbReference>
<dbReference type="PANTHER" id="PTHR33993">
    <property type="entry name" value="GLYOXALASE-RELATED"/>
    <property type="match status" value="1"/>
</dbReference>
<accession>A0A372GQ22</accession>
<reference evidence="2 3" key="1">
    <citation type="submission" date="2018-08" db="EMBL/GenBank/DDBJ databases">
        <title>Actinomadura spongicola sp. nov., isolated from marine sponge Leucetta chagosensis.</title>
        <authorList>
            <person name="Li L."/>
            <person name="Lin H.W."/>
        </authorList>
    </citation>
    <scope>NUCLEOTIDE SEQUENCE [LARGE SCALE GENOMIC DNA]</scope>
    <source>
        <strain evidence="2 3">LHW52907</strain>
    </source>
</reference>
<dbReference type="Pfam" id="PF00903">
    <property type="entry name" value="Glyoxalase"/>
    <property type="match status" value="1"/>
</dbReference>
<evidence type="ECO:0000259" key="1">
    <source>
        <dbReference type="PROSITE" id="PS51819"/>
    </source>
</evidence>
<dbReference type="InterPro" id="IPR037523">
    <property type="entry name" value="VOC_core"/>
</dbReference>
<gene>
    <name evidence="2" type="ORF">D0T12_04455</name>
</gene>
<evidence type="ECO:0000313" key="3">
    <source>
        <dbReference type="Proteomes" id="UP000262882"/>
    </source>
</evidence>
<comment type="caution">
    <text evidence="2">The sequence shown here is derived from an EMBL/GenBank/DDBJ whole genome shotgun (WGS) entry which is preliminary data.</text>
</comment>
<dbReference type="CDD" id="cd07247">
    <property type="entry name" value="SgaA_N_like"/>
    <property type="match status" value="1"/>
</dbReference>
<proteinExistence type="predicted"/>
<protein>
    <submittedName>
        <fullName evidence="2">VOC family protein</fullName>
    </submittedName>
</protein>
<dbReference type="InterPro" id="IPR004360">
    <property type="entry name" value="Glyas_Fos-R_dOase_dom"/>
</dbReference>
<dbReference type="InterPro" id="IPR052164">
    <property type="entry name" value="Anthracycline_SecMetBiosynth"/>
</dbReference>
<sequence>MFGAEEFLACRAPRTVEVCDGGEAGAMPQVSGHPERWPCWIELATPNLTESQQFYGRLFGWDFYVLTLTSQGELEVFTLGGIQGPEVASARALADDTQPASWTCWFRSDDLEDTIAAVLAAGGLELAEPDDVADLGRFALCADSQGADFAVWNPYHLAGAGVVDEPSAPCWIELAARDVAAARRFYHAVFGWRPVDRGGGYTEFRVGEQPMAGLLPLGPRRRGLWPKKPAAQDQQRPAPYWMPYFEVADCDDAAARAVALGATVQVAPTDVPPGRFAILSDPRGARLGLITPNDPEVRDGFRRPA</sequence>
<dbReference type="Proteomes" id="UP000262882">
    <property type="component" value="Unassembled WGS sequence"/>
</dbReference>
<dbReference type="InterPro" id="IPR029068">
    <property type="entry name" value="Glyas_Bleomycin-R_OHBP_Dase"/>
</dbReference>
<feature type="domain" description="VOC" evidence="1">
    <location>
        <begin position="37"/>
        <end position="154"/>
    </location>
</feature>
<dbReference type="PROSITE" id="PS51819">
    <property type="entry name" value="VOC"/>
    <property type="match status" value="2"/>
</dbReference>
<dbReference type="SUPFAM" id="SSF54593">
    <property type="entry name" value="Glyoxalase/Bleomycin resistance protein/Dihydroxybiphenyl dioxygenase"/>
    <property type="match status" value="2"/>
</dbReference>
<dbReference type="Gene3D" id="3.10.180.10">
    <property type="entry name" value="2,3-Dihydroxybiphenyl 1,2-Dioxygenase, domain 1"/>
    <property type="match status" value="2"/>
</dbReference>
<organism evidence="2 3">
    <name type="scientific">Actinomadura spongiicola</name>
    <dbReference type="NCBI Taxonomy" id="2303421"/>
    <lineage>
        <taxon>Bacteria</taxon>
        <taxon>Bacillati</taxon>
        <taxon>Actinomycetota</taxon>
        <taxon>Actinomycetes</taxon>
        <taxon>Streptosporangiales</taxon>
        <taxon>Thermomonosporaceae</taxon>
        <taxon>Actinomadura</taxon>
    </lineage>
</organism>
<dbReference type="EMBL" id="QVNQ01000001">
    <property type="protein sequence ID" value="RFS87476.1"/>
    <property type="molecule type" value="Genomic_DNA"/>
</dbReference>
<feature type="domain" description="VOC" evidence="1">
    <location>
        <begin position="168"/>
        <end position="292"/>
    </location>
</feature>